<protein>
    <submittedName>
        <fullName evidence="1">Uncharacterized protein</fullName>
    </submittedName>
</protein>
<keyword evidence="2" id="KW-1185">Reference proteome</keyword>
<comment type="caution">
    <text evidence="1">The sequence shown here is derived from an EMBL/GenBank/DDBJ whole genome shotgun (WGS) entry which is preliminary data.</text>
</comment>
<reference evidence="1 2" key="1">
    <citation type="journal article" date="2018" name="Elife">
        <title>Discovery and characterization of a prevalent human gut bacterial enzyme sufficient for the inactivation of a family of plant toxins.</title>
        <authorList>
            <person name="Koppel N."/>
            <person name="Bisanz J.E."/>
            <person name="Pandelia M.E."/>
            <person name="Turnbaugh P.J."/>
            <person name="Balskus E.P."/>
        </authorList>
    </citation>
    <scope>NUCLEOTIDE SEQUENCE [LARGE SCALE GENOMIC DNA]</scope>
    <source>
        <strain evidence="1 2">3C</strain>
    </source>
</reference>
<evidence type="ECO:0000313" key="2">
    <source>
        <dbReference type="Proteomes" id="UP000254000"/>
    </source>
</evidence>
<organism evidence="1 2">
    <name type="scientific">Gordonibacter pamelaeae</name>
    <dbReference type="NCBI Taxonomy" id="471189"/>
    <lineage>
        <taxon>Bacteria</taxon>
        <taxon>Bacillati</taxon>
        <taxon>Actinomycetota</taxon>
        <taxon>Coriobacteriia</taxon>
        <taxon>Eggerthellales</taxon>
        <taxon>Eggerthellaceae</taxon>
        <taxon>Gordonibacter</taxon>
    </lineage>
</organism>
<dbReference type="AlphaFoldDB" id="A0A369M289"/>
<dbReference type="GeneID" id="97353127"/>
<dbReference type="Proteomes" id="UP000254000">
    <property type="component" value="Unassembled WGS sequence"/>
</dbReference>
<accession>A0A369M289</accession>
<name>A0A369M289_9ACTN</name>
<gene>
    <name evidence="1" type="ORF">C1877_09870</name>
</gene>
<evidence type="ECO:0000313" key="1">
    <source>
        <dbReference type="EMBL" id="RDB65009.1"/>
    </source>
</evidence>
<sequence>MLVMVRSPTTLVRSADLARHLFSDPRIQVLFTVSEPRSVFSNELELAINKRGLPFVPWKNAVLETYDLALIESALDPLPEIKAPIIMLSHGVGHNSVRSVAGANTAHSNWLDEGPGTILPRIVGLVSEDEARVFGDRCQTEVLGDPVFDSMLQARHRRDEFRDALDIGDRKLVVLSSTWGRLSAFSARPQMFSELLSLLPADEFAIAAILHPNIWMGHGPWQIETWLRDALAGGLKLIPFESGWQATLVAADCLAGDHGSVSTYASMLGTPTCLLSYPEDALNGDLAIVQAMGSNKAVETAREIAEFAETTCRQASRGAQKRPNAAFSYVGSSMERLAVLAYRLIGLEPSSTAVLPLALEPPIPRTCKPLSFWVGFARTSDTVVDMRRTPSSVGPSGIRSDSTLLVASSAERNYRLVQSASCLVLENRDAAGWWQDASPFARCAYFQQGSSGQLSDRNGTQVPFKVPAHADRNVLAAILAYCLVQGDFRGTYRMGKTLYTVGESVIRCARIPESG</sequence>
<dbReference type="OrthoDB" id="3661391at2"/>
<dbReference type="SUPFAM" id="SSF53756">
    <property type="entry name" value="UDP-Glycosyltransferase/glycogen phosphorylase"/>
    <property type="match status" value="1"/>
</dbReference>
<dbReference type="EMBL" id="PPTS01000005">
    <property type="protein sequence ID" value="RDB65009.1"/>
    <property type="molecule type" value="Genomic_DNA"/>
</dbReference>
<proteinExistence type="predicted"/>
<dbReference type="RefSeq" id="WP_147274543.1">
    <property type="nucleotide sequence ID" value="NZ_DBEYRE010000051.1"/>
</dbReference>